<keyword evidence="6" id="KW-1185">Reference proteome</keyword>
<dbReference type="PROSITE" id="PS51186">
    <property type="entry name" value="GNAT"/>
    <property type="match status" value="1"/>
</dbReference>
<dbReference type="InterPro" id="IPR016181">
    <property type="entry name" value="Acyl_CoA_acyltransferase"/>
</dbReference>
<sequence length="173" mass="19017">MKLRSMEREDLKACARLYARVFAAAPWNEPWDAELALRRLAHFEASSGFLGMVAEGHDETGEVLGFALGNLEPFCRGTLFYLREMCVGTAWQSRGVGTALYRALEARLHGHQAQALYLATDRGIPAAAFYSGLGFRRSENMAFYAKRLAGEGACPRVADDRPSPDPQMGDPTG</sequence>
<protein>
    <submittedName>
        <fullName evidence="5">GNAT family N-acetyltransferase</fullName>
        <ecNumber evidence="5">2.3.1.-</ecNumber>
    </submittedName>
</protein>
<dbReference type="RefSeq" id="WP_282723236.1">
    <property type="nucleotide sequence ID" value="NZ_JASCQO010000049.1"/>
</dbReference>
<keyword evidence="1 5" id="KW-0808">Transferase</keyword>
<dbReference type="Proteomes" id="UP001244242">
    <property type="component" value="Unassembled WGS sequence"/>
</dbReference>
<evidence type="ECO:0000256" key="3">
    <source>
        <dbReference type="SAM" id="MobiDB-lite"/>
    </source>
</evidence>
<dbReference type="EC" id="2.3.1.-" evidence="5"/>
<evidence type="ECO:0000259" key="4">
    <source>
        <dbReference type="PROSITE" id="PS51186"/>
    </source>
</evidence>
<evidence type="ECO:0000256" key="2">
    <source>
        <dbReference type="ARBA" id="ARBA00023315"/>
    </source>
</evidence>
<feature type="region of interest" description="Disordered" evidence="3">
    <location>
        <begin position="154"/>
        <end position="173"/>
    </location>
</feature>
<dbReference type="Pfam" id="PF00583">
    <property type="entry name" value="Acetyltransf_1"/>
    <property type="match status" value="1"/>
</dbReference>
<dbReference type="PANTHER" id="PTHR43877">
    <property type="entry name" value="AMINOALKYLPHOSPHONATE N-ACETYLTRANSFERASE-RELATED-RELATED"/>
    <property type="match status" value="1"/>
</dbReference>
<reference evidence="5 6" key="1">
    <citation type="submission" date="2023-04" db="EMBL/GenBank/DDBJ databases">
        <title>Halomonas strains isolated from rhizosphere soil.</title>
        <authorList>
            <person name="Xu L."/>
            <person name="Sun J.-Q."/>
        </authorList>
    </citation>
    <scope>NUCLEOTIDE SEQUENCE [LARGE SCALE GENOMIC DNA]</scope>
    <source>
        <strain evidence="5 6">LN1S58</strain>
    </source>
</reference>
<dbReference type="InterPro" id="IPR050832">
    <property type="entry name" value="Bact_Acetyltransf"/>
</dbReference>
<dbReference type="EMBL" id="JASCQO010000049">
    <property type="protein sequence ID" value="MDI5935813.1"/>
    <property type="molecule type" value="Genomic_DNA"/>
</dbReference>
<dbReference type="Gene3D" id="3.40.630.30">
    <property type="match status" value="1"/>
</dbReference>
<proteinExistence type="predicted"/>
<comment type="caution">
    <text evidence="5">The sequence shown here is derived from an EMBL/GenBank/DDBJ whole genome shotgun (WGS) entry which is preliminary data.</text>
</comment>
<dbReference type="GO" id="GO:0016746">
    <property type="term" value="F:acyltransferase activity"/>
    <property type="evidence" value="ECO:0007669"/>
    <property type="project" value="UniProtKB-KW"/>
</dbReference>
<evidence type="ECO:0000256" key="1">
    <source>
        <dbReference type="ARBA" id="ARBA00022679"/>
    </source>
</evidence>
<accession>A0ABT6VP89</accession>
<feature type="domain" description="N-acetyltransferase" evidence="4">
    <location>
        <begin position="1"/>
        <end position="157"/>
    </location>
</feature>
<name>A0ABT6VP89_9GAMM</name>
<dbReference type="InterPro" id="IPR000182">
    <property type="entry name" value="GNAT_dom"/>
</dbReference>
<evidence type="ECO:0000313" key="6">
    <source>
        <dbReference type="Proteomes" id="UP001244242"/>
    </source>
</evidence>
<keyword evidence="2 5" id="KW-0012">Acyltransferase</keyword>
<evidence type="ECO:0000313" key="5">
    <source>
        <dbReference type="EMBL" id="MDI5935813.1"/>
    </source>
</evidence>
<organism evidence="5 6">
    <name type="scientific">Halomonas kalidii</name>
    <dbReference type="NCBI Taxonomy" id="3043293"/>
    <lineage>
        <taxon>Bacteria</taxon>
        <taxon>Pseudomonadati</taxon>
        <taxon>Pseudomonadota</taxon>
        <taxon>Gammaproteobacteria</taxon>
        <taxon>Oceanospirillales</taxon>
        <taxon>Halomonadaceae</taxon>
        <taxon>Halomonas</taxon>
    </lineage>
</organism>
<dbReference type="CDD" id="cd04301">
    <property type="entry name" value="NAT_SF"/>
    <property type="match status" value="1"/>
</dbReference>
<dbReference type="SUPFAM" id="SSF55729">
    <property type="entry name" value="Acyl-CoA N-acyltransferases (Nat)"/>
    <property type="match status" value="1"/>
</dbReference>
<gene>
    <name evidence="5" type="ORF">QLQ84_18630</name>
</gene>
<dbReference type="PANTHER" id="PTHR43877:SF1">
    <property type="entry name" value="ACETYLTRANSFERASE"/>
    <property type="match status" value="1"/>
</dbReference>